<feature type="region of interest" description="Disordered" evidence="1">
    <location>
        <begin position="246"/>
        <end position="313"/>
    </location>
</feature>
<feature type="compositionally biased region" description="Polar residues" evidence="1">
    <location>
        <begin position="291"/>
        <end position="300"/>
    </location>
</feature>
<organism evidence="2 3">
    <name type="scientific">Ophiocordyceps australis</name>
    <dbReference type="NCBI Taxonomy" id="1399860"/>
    <lineage>
        <taxon>Eukaryota</taxon>
        <taxon>Fungi</taxon>
        <taxon>Dikarya</taxon>
        <taxon>Ascomycota</taxon>
        <taxon>Pezizomycotina</taxon>
        <taxon>Sordariomycetes</taxon>
        <taxon>Hypocreomycetidae</taxon>
        <taxon>Hypocreales</taxon>
        <taxon>Ophiocordycipitaceae</taxon>
        <taxon>Ophiocordyceps</taxon>
    </lineage>
</organism>
<gene>
    <name evidence="2" type="ORF">CDD82_7731</name>
</gene>
<dbReference type="Proteomes" id="UP000224854">
    <property type="component" value="Unassembled WGS sequence"/>
</dbReference>
<evidence type="ECO:0000256" key="1">
    <source>
        <dbReference type="SAM" id="MobiDB-lite"/>
    </source>
</evidence>
<feature type="compositionally biased region" description="Low complexity" evidence="1">
    <location>
        <begin position="254"/>
        <end position="263"/>
    </location>
</feature>
<dbReference type="EMBL" id="NJEU01000093">
    <property type="protein sequence ID" value="PHH81854.1"/>
    <property type="molecule type" value="Genomic_DNA"/>
</dbReference>
<name>A0A2C5ZR10_9HYPO</name>
<feature type="compositionally biased region" description="Basic and acidic residues" evidence="1">
    <location>
        <begin position="264"/>
        <end position="274"/>
    </location>
</feature>
<reference evidence="2 3" key="1">
    <citation type="submission" date="2017-06" db="EMBL/GenBank/DDBJ databases">
        <title>Ant-infecting Ophiocordyceps genomes reveal a high diversity of potential behavioral manipulation genes and a possible major role for enterotoxins.</title>
        <authorList>
            <person name="De Bekker C."/>
            <person name="Evans H.C."/>
            <person name="Brachmann A."/>
            <person name="Hughes D.P."/>
        </authorList>
    </citation>
    <scope>NUCLEOTIDE SEQUENCE [LARGE SCALE GENOMIC DNA]</scope>
    <source>
        <strain evidence="2 3">1348a</strain>
    </source>
</reference>
<feature type="region of interest" description="Disordered" evidence="1">
    <location>
        <begin position="1"/>
        <end position="22"/>
    </location>
</feature>
<feature type="compositionally biased region" description="Basic and acidic residues" evidence="1">
    <location>
        <begin position="301"/>
        <end position="313"/>
    </location>
</feature>
<evidence type="ECO:0000313" key="2">
    <source>
        <dbReference type="EMBL" id="PHH81854.1"/>
    </source>
</evidence>
<protein>
    <submittedName>
        <fullName evidence="2">Uncharacterized protein</fullName>
    </submittedName>
</protein>
<keyword evidence="3" id="KW-1185">Reference proteome</keyword>
<dbReference type="OrthoDB" id="5286775at2759"/>
<dbReference type="AlphaFoldDB" id="A0A2C5ZR10"/>
<evidence type="ECO:0000313" key="3">
    <source>
        <dbReference type="Proteomes" id="UP000224854"/>
    </source>
</evidence>
<sequence>MPRKRAAVATVPSTRAKKRQRTSVAEAKEDFLVSEKELKDLLQEPEFGGLEALLTEEKARYKGAAHWAPEEERLFECLFLRQELGMLPSYWLVDFRGLVVPDSLFTSSEKRPPIIASMSGKEFHASTALMRLIDLTAEVRTLVQSNKRDKVPYTIKKTIQQYITWASKDGGYQHLDYVPNLIVANINADEDADKVVNELQWRMYTLARLQRAFLRVGDNKSLWTKEMRPSPRKTRGQCLVEDFMRESRLKSDDSPASSKTKTPSKADADADSDNKPTSTTKTKDSTKASKQTPKTPSPTRARSDPQDTNDTYRRRPPVVYGLFILRTSVMLLSIDSSKPEPAQVSYHVDINLLEYQQSMWNGITIALAVCIARHELVQHLADFKPAPALDDGDPDA</sequence>
<proteinExistence type="predicted"/>
<comment type="caution">
    <text evidence="2">The sequence shown here is derived from an EMBL/GenBank/DDBJ whole genome shotgun (WGS) entry which is preliminary data.</text>
</comment>
<accession>A0A2C5ZR10</accession>